<name>A0A1M5IKF7_9BACT</name>
<accession>A0A1M5IKF7</accession>
<dbReference type="OrthoDB" id="1100957at2"/>
<dbReference type="Proteomes" id="UP000184480">
    <property type="component" value="Unassembled WGS sequence"/>
</dbReference>
<dbReference type="EMBL" id="FQUC01000020">
    <property type="protein sequence ID" value="SHG28529.1"/>
    <property type="molecule type" value="Genomic_DNA"/>
</dbReference>
<sequence length="524" mass="62577">MKTYELFSRYVIDTFLTHDKKDEFASLVIDEQFMENTANKIETSRDSLIKNLCSDLFTPYPDPIRSIDSIIAIVSLQLYAASKCESDGEYSANAYNPRLCEIINRDVSYLQAWYSKNQEKVWRSFYEWCTNNDFIVRECQPRFYKNRFIQYPLELAKYLLNREDLKYIASVFNRYKLQPYENIFYSDFWNIIDIRFDFRQLNNHIQKVFDSVFEDTGDYDIVKSQVYNHYIVWDGEYIEPYEARCKKAQRKELFQIHLSDKNDIYRIDIRKEDGSKITNFRIDSTFYQELGKYYSYKRDSIIIFQRDSDGDLNYWDETRFIGDKNESGLAIVSNNFQRSKFYGTTPVFYCKDIVIYEFKYNDHTKEFYSSGEQIFELIGGLRITRRIYLIEGEPILRIRKDCTYLMNGKTQSIVKGDHHLTLPEGEHSFKFPKSREFKITMVSSSNKSILWHEAFCKWEIKKKEKKWLPVPNVEGIIGLNFEPYSKPNASSPALKRWVKALKNEKIDFENNVSLKLLNNINRYE</sequence>
<dbReference type="STRING" id="1346286.SAMN05444362_12014"/>
<proteinExistence type="predicted"/>
<protein>
    <submittedName>
        <fullName evidence="1">Uncharacterized protein</fullName>
    </submittedName>
</protein>
<dbReference type="AlphaFoldDB" id="A0A1M5IKF7"/>
<keyword evidence="2" id="KW-1185">Reference proteome</keyword>
<evidence type="ECO:0000313" key="2">
    <source>
        <dbReference type="Proteomes" id="UP000184480"/>
    </source>
</evidence>
<organism evidence="1 2">
    <name type="scientific">Dysgonomonas macrotermitis</name>
    <dbReference type="NCBI Taxonomy" id="1346286"/>
    <lineage>
        <taxon>Bacteria</taxon>
        <taxon>Pseudomonadati</taxon>
        <taxon>Bacteroidota</taxon>
        <taxon>Bacteroidia</taxon>
        <taxon>Bacteroidales</taxon>
        <taxon>Dysgonomonadaceae</taxon>
        <taxon>Dysgonomonas</taxon>
    </lineage>
</organism>
<gene>
    <name evidence="1" type="ORF">SAMN05444362_12014</name>
</gene>
<reference evidence="2" key="1">
    <citation type="submission" date="2016-11" db="EMBL/GenBank/DDBJ databases">
        <authorList>
            <person name="Varghese N."/>
            <person name="Submissions S."/>
        </authorList>
    </citation>
    <scope>NUCLEOTIDE SEQUENCE [LARGE SCALE GENOMIC DNA]</scope>
    <source>
        <strain evidence="2">DSM 27370</strain>
    </source>
</reference>
<dbReference type="RefSeq" id="WP_062184415.1">
    <property type="nucleotide sequence ID" value="NZ_BBXL01000027.1"/>
</dbReference>
<evidence type="ECO:0000313" key="1">
    <source>
        <dbReference type="EMBL" id="SHG28529.1"/>
    </source>
</evidence>